<protein>
    <recommendedName>
        <fullName evidence="6">RNA polymerase sigma-70 region 2 domain-containing protein</fullName>
    </recommendedName>
</protein>
<accession>A0A8J3MSI8</accession>
<dbReference type="EMBL" id="BNJF01000002">
    <property type="protein sequence ID" value="GHO47112.1"/>
    <property type="molecule type" value="Genomic_DNA"/>
</dbReference>
<proteinExistence type="inferred from homology"/>
<dbReference type="SUPFAM" id="SSF88946">
    <property type="entry name" value="Sigma2 domain of RNA polymerase sigma factors"/>
    <property type="match status" value="1"/>
</dbReference>
<comment type="caution">
    <text evidence="7">The sequence shown here is derived from an EMBL/GenBank/DDBJ whole genome shotgun (WGS) entry which is preliminary data.</text>
</comment>
<dbReference type="PANTHER" id="PTHR43133:SF8">
    <property type="entry name" value="RNA POLYMERASE SIGMA FACTOR HI_1459-RELATED"/>
    <property type="match status" value="1"/>
</dbReference>
<dbReference type="InterPro" id="IPR007627">
    <property type="entry name" value="RNA_pol_sigma70_r2"/>
</dbReference>
<organism evidence="7 8">
    <name type="scientific">Ktedonospora formicarum</name>
    <dbReference type="NCBI Taxonomy" id="2778364"/>
    <lineage>
        <taxon>Bacteria</taxon>
        <taxon>Bacillati</taxon>
        <taxon>Chloroflexota</taxon>
        <taxon>Ktedonobacteria</taxon>
        <taxon>Ktedonobacterales</taxon>
        <taxon>Ktedonobacteraceae</taxon>
        <taxon>Ktedonospora</taxon>
    </lineage>
</organism>
<evidence type="ECO:0000256" key="4">
    <source>
        <dbReference type="ARBA" id="ARBA00023125"/>
    </source>
</evidence>
<keyword evidence="5" id="KW-0804">Transcription</keyword>
<comment type="similarity">
    <text evidence="1">Belongs to the sigma-70 factor family. ECF subfamily.</text>
</comment>
<dbReference type="Pfam" id="PF04542">
    <property type="entry name" value="Sigma70_r2"/>
    <property type="match status" value="1"/>
</dbReference>
<keyword evidence="4" id="KW-0238">DNA-binding</keyword>
<dbReference type="Proteomes" id="UP000612362">
    <property type="component" value="Unassembled WGS sequence"/>
</dbReference>
<gene>
    <name evidence="7" type="ORF">KSX_52750</name>
</gene>
<dbReference type="InterPro" id="IPR036388">
    <property type="entry name" value="WH-like_DNA-bd_sf"/>
</dbReference>
<keyword evidence="8" id="KW-1185">Reference proteome</keyword>
<dbReference type="GO" id="GO:0003677">
    <property type="term" value="F:DNA binding"/>
    <property type="evidence" value="ECO:0007669"/>
    <property type="project" value="UniProtKB-KW"/>
</dbReference>
<evidence type="ECO:0000259" key="6">
    <source>
        <dbReference type="Pfam" id="PF04542"/>
    </source>
</evidence>
<evidence type="ECO:0000256" key="3">
    <source>
        <dbReference type="ARBA" id="ARBA00023082"/>
    </source>
</evidence>
<dbReference type="InterPro" id="IPR014284">
    <property type="entry name" value="RNA_pol_sigma-70_dom"/>
</dbReference>
<dbReference type="GO" id="GO:0016987">
    <property type="term" value="F:sigma factor activity"/>
    <property type="evidence" value="ECO:0007669"/>
    <property type="project" value="UniProtKB-KW"/>
</dbReference>
<evidence type="ECO:0000256" key="5">
    <source>
        <dbReference type="ARBA" id="ARBA00023163"/>
    </source>
</evidence>
<keyword evidence="3" id="KW-0731">Sigma factor</keyword>
<evidence type="ECO:0000313" key="7">
    <source>
        <dbReference type="EMBL" id="GHO47112.1"/>
    </source>
</evidence>
<dbReference type="Gene3D" id="1.10.10.10">
    <property type="entry name" value="Winged helix-like DNA-binding domain superfamily/Winged helix DNA-binding domain"/>
    <property type="match status" value="1"/>
</dbReference>
<dbReference type="SUPFAM" id="SSF88659">
    <property type="entry name" value="Sigma3 and sigma4 domains of RNA polymerase sigma factors"/>
    <property type="match status" value="1"/>
</dbReference>
<reference evidence="7" key="1">
    <citation type="submission" date="2020-10" db="EMBL/GenBank/DDBJ databases">
        <title>Taxonomic study of unclassified bacteria belonging to the class Ktedonobacteria.</title>
        <authorList>
            <person name="Yabe S."/>
            <person name="Wang C.M."/>
            <person name="Zheng Y."/>
            <person name="Sakai Y."/>
            <person name="Cavaletti L."/>
            <person name="Monciardini P."/>
            <person name="Donadio S."/>
        </authorList>
    </citation>
    <scope>NUCLEOTIDE SEQUENCE</scope>
    <source>
        <strain evidence="7">SOSP1-1</strain>
    </source>
</reference>
<evidence type="ECO:0000313" key="8">
    <source>
        <dbReference type="Proteomes" id="UP000612362"/>
    </source>
</evidence>
<evidence type="ECO:0000256" key="2">
    <source>
        <dbReference type="ARBA" id="ARBA00023015"/>
    </source>
</evidence>
<dbReference type="GO" id="GO:0006352">
    <property type="term" value="P:DNA-templated transcription initiation"/>
    <property type="evidence" value="ECO:0007669"/>
    <property type="project" value="InterPro"/>
</dbReference>
<dbReference type="Gene3D" id="1.10.1740.10">
    <property type="match status" value="1"/>
</dbReference>
<feature type="domain" description="RNA polymerase sigma-70 region 2" evidence="6">
    <location>
        <begin position="26"/>
        <end position="94"/>
    </location>
</feature>
<dbReference type="RefSeq" id="WP_220196423.1">
    <property type="nucleotide sequence ID" value="NZ_BNJF01000002.1"/>
</dbReference>
<dbReference type="PANTHER" id="PTHR43133">
    <property type="entry name" value="RNA POLYMERASE ECF-TYPE SIGMA FACTO"/>
    <property type="match status" value="1"/>
</dbReference>
<dbReference type="InterPro" id="IPR013325">
    <property type="entry name" value="RNA_pol_sigma_r2"/>
</dbReference>
<evidence type="ECO:0000256" key="1">
    <source>
        <dbReference type="ARBA" id="ARBA00010641"/>
    </source>
</evidence>
<name>A0A8J3MSI8_9CHLR</name>
<dbReference type="InterPro" id="IPR013324">
    <property type="entry name" value="RNA_pol_sigma_r3/r4-like"/>
</dbReference>
<dbReference type="NCBIfam" id="TIGR02937">
    <property type="entry name" value="sigma70-ECF"/>
    <property type="match status" value="1"/>
</dbReference>
<dbReference type="InterPro" id="IPR039425">
    <property type="entry name" value="RNA_pol_sigma-70-like"/>
</dbReference>
<keyword evidence="2" id="KW-0805">Transcription regulation</keyword>
<dbReference type="AlphaFoldDB" id="A0A8J3MSI8"/>
<sequence>MLHQKNTTTFLPPEREEGASFGLMLTSMRPWVVRLCLRWVKQEEAAEDLAQETLLAAWKDQGKLQKPLDQEMLTKWLRVIARHMCFRWARNHGRELAHHAPIGSQPEYSERLEHGVIDTFNMEIELEQRELAELLSRALDYLPLGIRETLVQRYLHGISHDEIRQRFNMSEDALVQRLYRGKRALRRVLLTQMREELATYGIVPPDEGSLHVTTRMWCPFCGTGHLIKSIDSQHHKIRFSCQHGCPVVGLTPPERWQHMSSAQALLGQQVMWLERYYWRAINDQPSCLYCGRLAQREIRAPSALPSRFLRFGAQQGLAIVCMGCGRTHFNTVSHLTFDLTSVQQFWRDHPQMQWHLGSTIEYADQPALVSHFQSKTDGSYLDVVCHRDSLKVLTIHGNTMSEEHFGT</sequence>